<name>A0A2P6NYU1_9EUKA</name>
<dbReference type="Proteomes" id="UP000241769">
    <property type="component" value="Unassembled WGS sequence"/>
</dbReference>
<evidence type="ECO:0000256" key="4">
    <source>
        <dbReference type="ARBA" id="ARBA00022989"/>
    </source>
</evidence>
<accession>A0A2P6NYU1</accession>
<sequence length="127" mass="14462">MVLPIIIGLAAVGGISFLGKRFVTKYLQWQQLQKIKIPTTYKYHKELSDYGNRLPREYIGTGFQSNMTFSEAKLILNMRNSSFTDTEIKKAHRQLMKTNHPDGGGSQLLATKINEAKEILMRDAKKT</sequence>
<dbReference type="PANTHER" id="PTHR12763:SF28">
    <property type="entry name" value="GEO10507P1-RELATED"/>
    <property type="match status" value="1"/>
</dbReference>
<evidence type="ECO:0000259" key="9">
    <source>
        <dbReference type="PROSITE" id="PS50076"/>
    </source>
</evidence>
<evidence type="ECO:0000256" key="5">
    <source>
        <dbReference type="ARBA" id="ARBA00023128"/>
    </source>
</evidence>
<dbReference type="InterPro" id="IPR036869">
    <property type="entry name" value="J_dom_sf"/>
</dbReference>
<evidence type="ECO:0000256" key="7">
    <source>
        <dbReference type="ARBA" id="ARBA00038105"/>
    </source>
</evidence>
<keyword evidence="5" id="KW-0496">Mitochondrion</keyword>
<keyword evidence="4 8" id="KW-1133">Transmembrane helix</keyword>
<dbReference type="Pfam" id="PF00226">
    <property type="entry name" value="DnaJ"/>
    <property type="match status" value="1"/>
</dbReference>
<dbReference type="GO" id="GO:0001671">
    <property type="term" value="F:ATPase activator activity"/>
    <property type="evidence" value="ECO:0007669"/>
    <property type="project" value="TreeGrafter"/>
</dbReference>
<protein>
    <submittedName>
        <fullName evidence="10">DnaJ domain containing protein</fullName>
    </submittedName>
</protein>
<dbReference type="FunFam" id="1.10.287.110:FF:000001">
    <property type="entry name" value="Import inner membrane translocase subunit tim14"/>
    <property type="match status" value="1"/>
</dbReference>
<evidence type="ECO:0000256" key="6">
    <source>
        <dbReference type="ARBA" id="ARBA00023136"/>
    </source>
</evidence>
<feature type="domain" description="J" evidence="9">
    <location>
        <begin position="71"/>
        <end position="127"/>
    </location>
</feature>
<dbReference type="InterPro" id="IPR001623">
    <property type="entry name" value="DnaJ_domain"/>
</dbReference>
<keyword evidence="3" id="KW-0999">Mitochondrion inner membrane</keyword>
<keyword evidence="2 8" id="KW-0812">Transmembrane</keyword>
<feature type="transmembrane region" description="Helical" evidence="8">
    <location>
        <begin position="6"/>
        <end position="23"/>
    </location>
</feature>
<dbReference type="FunCoup" id="A0A2P6NYU1">
    <property type="interactions" value="220"/>
</dbReference>
<dbReference type="GO" id="GO:0030150">
    <property type="term" value="P:protein import into mitochondrial matrix"/>
    <property type="evidence" value="ECO:0007669"/>
    <property type="project" value="TreeGrafter"/>
</dbReference>
<dbReference type="STRING" id="1890364.A0A2P6NYU1"/>
<proteinExistence type="inferred from homology"/>
<evidence type="ECO:0000313" key="11">
    <source>
        <dbReference type="Proteomes" id="UP000241769"/>
    </source>
</evidence>
<dbReference type="OrthoDB" id="240298at2759"/>
<dbReference type="PANTHER" id="PTHR12763">
    <property type="match status" value="1"/>
</dbReference>
<dbReference type="PROSITE" id="PS50076">
    <property type="entry name" value="DNAJ_2"/>
    <property type="match status" value="1"/>
</dbReference>
<reference evidence="10 11" key="1">
    <citation type="journal article" date="2018" name="Genome Biol. Evol.">
        <title>Multiple Roots of Fruiting Body Formation in Amoebozoa.</title>
        <authorList>
            <person name="Hillmann F."/>
            <person name="Forbes G."/>
            <person name="Novohradska S."/>
            <person name="Ferling I."/>
            <person name="Riege K."/>
            <person name="Groth M."/>
            <person name="Westermann M."/>
            <person name="Marz M."/>
            <person name="Spaller T."/>
            <person name="Winckler T."/>
            <person name="Schaap P."/>
            <person name="Glockner G."/>
        </authorList>
    </citation>
    <scope>NUCLEOTIDE SEQUENCE [LARGE SCALE GENOMIC DNA]</scope>
    <source>
        <strain evidence="10 11">Jena</strain>
    </source>
</reference>
<evidence type="ECO:0000256" key="8">
    <source>
        <dbReference type="SAM" id="Phobius"/>
    </source>
</evidence>
<comment type="similarity">
    <text evidence="7">Belongs to the TIM14 family.</text>
</comment>
<dbReference type="InParanoid" id="A0A2P6NYU1"/>
<dbReference type="Gene3D" id="1.10.287.110">
    <property type="entry name" value="DnaJ domain"/>
    <property type="match status" value="1"/>
</dbReference>
<dbReference type="SMART" id="SM00271">
    <property type="entry name" value="DnaJ"/>
    <property type="match status" value="1"/>
</dbReference>
<dbReference type="SUPFAM" id="SSF46565">
    <property type="entry name" value="Chaperone J-domain"/>
    <property type="match status" value="1"/>
</dbReference>
<keyword evidence="6 8" id="KW-0472">Membrane</keyword>
<gene>
    <name evidence="10" type="ORF">PROFUN_01844</name>
</gene>
<comment type="subcellular location">
    <subcellularLocation>
        <location evidence="1">Mitochondrion inner membrane</location>
        <topology evidence="1">Single-pass membrane protein</topology>
    </subcellularLocation>
</comment>
<dbReference type="CDD" id="cd06257">
    <property type="entry name" value="DnaJ"/>
    <property type="match status" value="1"/>
</dbReference>
<comment type="caution">
    <text evidence="10">The sequence shown here is derived from an EMBL/GenBank/DDBJ whole genome shotgun (WGS) entry which is preliminary data.</text>
</comment>
<evidence type="ECO:0000256" key="3">
    <source>
        <dbReference type="ARBA" id="ARBA00022792"/>
    </source>
</evidence>
<evidence type="ECO:0000313" key="10">
    <source>
        <dbReference type="EMBL" id="PRP89124.1"/>
    </source>
</evidence>
<dbReference type="AlphaFoldDB" id="A0A2P6NYU1"/>
<dbReference type="EMBL" id="MDYQ01000005">
    <property type="protein sequence ID" value="PRP89124.1"/>
    <property type="molecule type" value="Genomic_DNA"/>
</dbReference>
<organism evidence="10 11">
    <name type="scientific">Planoprotostelium fungivorum</name>
    <dbReference type="NCBI Taxonomy" id="1890364"/>
    <lineage>
        <taxon>Eukaryota</taxon>
        <taxon>Amoebozoa</taxon>
        <taxon>Evosea</taxon>
        <taxon>Variosea</taxon>
        <taxon>Cavosteliida</taxon>
        <taxon>Cavosteliaceae</taxon>
        <taxon>Planoprotostelium</taxon>
    </lineage>
</organism>
<dbReference type="GO" id="GO:0001405">
    <property type="term" value="C:PAM complex, Tim23 associated import motor"/>
    <property type="evidence" value="ECO:0007669"/>
    <property type="project" value="TreeGrafter"/>
</dbReference>
<keyword evidence="11" id="KW-1185">Reference proteome</keyword>
<evidence type="ECO:0000256" key="1">
    <source>
        <dbReference type="ARBA" id="ARBA00004434"/>
    </source>
</evidence>
<evidence type="ECO:0000256" key="2">
    <source>
        <dbReference type="ARBA" id="ARBA00022692"/>
    </source>
</evidence>